<feature type="non-terminal residue" evidence="1">
    <location>
        <position position="1"/>
    </location>
</feature>
<dbReference type="OrthoDB" id="3262196at2759"/>
<dbReference type="STRING" id="685588.A0A067TZA2"/>
<dbReference type="AlphaFoldDB" id="A0A067TZA2"/>
<dbReference type="HOGENOM" id="CLU_855473_0_0_1"/>
<protein>
    <recommendedName>
        <fullName evidence="3">NACHT domain-containing protein</fullName>
    </recommendedName>
</protein>
<dbReference type="Proteomes" id="UP000027222">
    <property type="component" value="Unassembled WGS sequence"/>
</dbReference>
<sequence>LPRIFVIDGLDECHGHDTQCEILDILCRILQNLPIPFAIVIASRPEHHIRGAFDLSNLNRHSFRVSLEDSYNADADIKTFFLYRFRQGEVSKKIRDMGSKYLPVRWPSQGVIDNLVAKASGQFIYASTVDRFISSIRHNPAERLDMLLSNVNVGILNPFEPLDALYSTIFRTVDITDIAGTLRLLGAFMPYSPRFFERLLGLGTGGVRHLLFDLESLLTIDDDDKDFRLFHASLSDYLFNKSRAGQFWIDPGMVHADLAQKCLFWLPEEWRGKYFYITVTYYHTPDLTSTHFCSLS</sequence>
<proteinExistence type="predicted"/>
<reference evidence="2" key="1">
    <citation type="journal article" date="2014" name="Proc. Natl. Acad. Sci. U.S.A.">
        <title>Extensive sampling of basidiomycete genomes demonstrates inadequacy of the white-rot/brown-rot paradigm for wood decay fungi.</title>
        <authorList>
            <person name="Riley R."/>
            <person name="Salamov A.A."/>
            <person name="Brown D.W."/>
            <person name="Nagy L.G."/>
            <person name="Floudas D."/>
            <person name="Held B.W."/>
            <person name="Levasseur A."/>
            <person name="Lombard V."/>
            <person name="Morin E."/>
            <person name="Otillar R."/>
            <person name="Lindquist E.A."/>
            <person name="Sun H."/>
            <person name="LaButti K.M."/>
            <person name="Schmutz J."/>
            <person name="Jabbour D."/>
            <person name="Luo H."/>
            <person name="Baker S.E."/>
            <person name="Pisabarro A.G."/>
            <person name="Walton J.D."/>
            <person name="Blanchette R.A."/>
            <person name="Henrissat B."/>
            <person name="Martin F."/>
            <person name="Cullen D."/>
            <person name="Hibbett D.S."/>
            <person name="Grigoriev I.V."/>
        </authorList>
    </citation>
    <scope>NUCLEOTIDE SEQUENCE [LARGE SCALE GENOMIC DNA]</scope>
    <source>
        <strain evidence="2">CBS 339.88</strain>
    </source>
</reference>
<dbReference type="EMBL" id="KL142368">
    <property type="protein sequence ID" value="KDR84403.1"/>
    <property type="molecule type" value="Genomic_DNA"/>
</dbReference>
<gene>
    <name evidence="1" type="ORF">GALMADRAFT_1340843</name>
</gene>
<keyword evidence="2" id="KW-1185">Reference proteome</keyword>
<evidence type="ECO:0008006" key="3">
    <source>
        <dbReference type="Google" id="ProtNLM"/>
    </source>
</evidence>
<organism evidence="1 2">
    <name type="scientific">Galerina marginata (strain CBS 339.88)</name>
    <dbReference type="NCBI Taxonomy" id="685588"/>
    <lineage>
        <taxon>Eukaryota</taxon>
        <taxon>Fungi</taxon>
        <taxon>Dikarya</taxon>
        <taxon>Basidiomycota</taxon>
        <taxon>Agaricomycotina</taxon>
        <taxon>Agaricomycetes</taxon>
        <taxon>Agaricomycetidae</taxon>
        <taxon>Agaricales</taxon>
        <taxon>Agaricineae</taxon>
        <taxon>Strophariaceae</taxon>
        <taxon>Galerina</taxon>
    </lineage>
</organism>
<evidence type="ECO:0000313" key="1">
    <source>
        <dbReference type="EMBL" id="KDR84403.1"/>
    </source>
</evidence>
<evidence type="ECO:0000313" key="2">
    <source>
        <dbReference type="Proteomes" id="UP000027222"/>
    </source>
</evidence>
<dbReference type="PANTHER" id="PTHR10039:SF14">
    <property type="entry name" value="NACHT DOMAIN-CONTAINING PROTEIN"/>
    <property type="match status" value="1"/>
</dbReference>
<name>A0A067TZA2_GALM3</name>
<accession>A0A067TZA2</accession>
<dbReference type="PANTHER" id="PTHR10039">
    <property type="entry name" value="AMELOGENIN"/>
    <property type="match status" value="1"/>
</dbReference>